<dbReference type="Pfam" id="PF00383">
    <property type="entry name" value="dCMP_cyt_deam_1"/>
    <property type="match status" value="1"/>
</dbReference>
<organism evidence="2 3">
    <name type="scientific">Tigheibacillus halophilus</name>
    <dbReference type="NCBI Taxonomy" id="361280"/>
    <lineage>
        <taxon>Bacteria</taxon>
        <taxon>Bacillati</taxon>
        <taxon>Bacillota</taxon>
        <taxon>Bacilli</taxon>
        <taxon>Bacillales</taxon>
        <taxon>Bacillaceae</taxon>
        <taxon>Tigheibacillus</taxon>
    </lineage>
</organism>
<dbReference type="InterPro" id="IPR016193">
    <property type="entry name" value="Cytidine_deaminase-like"/>
</dbReference>
<reference evidence="2 3" key="1">
    <citation type="submission" date="2023-10" db="EMBL/GenBank/DDBJ databases">
        <title>Virgibacillus halophilus 5B73C genome.</title>
        <authorList>
            <person name="Miliotis G."/>
            <person name="Sengupta P."/>
            <person name="Hameed A."/>
            <person name="Chuvochina M."/>
            <person name="Mcdonagh F."/>
            <person name="Simpson A.C."/>
            <person name="Singh N.K."/>
            <person name="Rekha P.D."/>
            <person name="Raman K."/>
            <person name="Hugenholtz P."/>
            <person name="Venkateswaran K."/>
        </authorList>
    </citation>
    <scope>NUCLEOTIDE SEQUENCE [LARGE SCALE GENOMIC DNA]</scope>
    <source>
        <strain evidence="2 3">5B73C</strain>
    </source>
</reference>
<evidence type="ECO:0000259" key="1">
    <source>
        <dbReference type="PROSITE" id="PS51747"/>
    </source>
</evidence>
<dbReference type="EMBL" id="JAWDIP010000004">
    <property type="protein sequence ID" value="MDY0395971.1"/>
    <property type="molecule type" value="Genomic_DNA"/>
</dbReference>
<dbReference type="InterPro" id="IPR002125">
    <property type="entry name" value="CMP_dCMP_dom"/>
</dbReference>
<dbReference type="PROSITE" id="PS51747">
    <property type="entry name" value="CYT_DCMP_DEAMINASES_2"/>
    <property type="match status" value="1"/>
</dbReference>
<sequence>MTNEQLMMLAMKEAEKGRLHTYTNPMVGAVIVKGGEIIGRGVS</sequence>
<gene>
    <name evidence="2" type="ORF">RWE15_18310</name>
</gene>
<proteinExistence type="predicted"/>
<name>A0ABU5C9H2_9BACI</name>
<dbReference type="Proteomes" id="UP001281447">
    <property type="component" value="Unassembled WGS sequence"/>
</dbReference>
<evidence type="ECO:0000313" key="3">
    <source>
        <dbReference type="Proteomes" id="UP001281447"/>
    </source>
</evidence>
<comment type="caution">
    <text evidence="2">The sequence shown here is derived from an EMBL/GenBank/DDBJ whole genome shotgun (WGS) entry which is preliminary data.</text>
</comment>
<keyword evidence="3" id="KW-1185">Reference proteome</keyword>
<protein>
    <recommendedName>
        <fullName evidence="1">CMP/dCMP-type deaminase domain-containing protein</fullName>
    </recommendedName>
</protein>
<dbReference type="SUPFAM" id="SSF53927">
    <property type="entry name" value="Cytidine deaminase-like"/>
    <property type="match status" value="1"/>
</dbReference>
<accession>A0ABU5C9H2</accession>
<evidence type="ECO:0000313" key="2">
    <source>
        <dbReference type="EMBL" id="MDY0395971.1"/>
    </source>
</evidence>
<dbReference type="Gene3D" id="3.40.140.10">
    <property type="entry name" value="Cytidine Deaminase, domain 2"/>
    <property type="match status" value="1"/>
</dbReference>
<feature type="domain" description="CMP/dCMP-type deaminase" evidence="1">
    <location>
        <begin position="1"/>
        <end position="43"/>
    </location>
</feature>